<dbReference type="PANTHER" id="PTHR10566:SF117">
    <property type="entry name" value="UNUSUAL PROTEIN KINASE-RELATED"/>
    <property type="match status" value="1"/>
</dbReference>
<accession>A0A7S3Q0F4</accession>
<feature type="signal peptide" evidence="2">
    <location>
        <begin position="1"/>
        <end position="19"/>
    </location>
</feature>
<dbReference type="CDD" id="cd05121">
    <property type="entry name" value="ABC1_ADCK3-like"/>
    <property type="match status" value="1"/>
</dbReference>
<dbReference type="PROSITE" id="PS50011">
    <property type="entry name" value="PROTEIN_KINASE_DOM"/>
    <property type="match status" value="1"/>
</dbReference>
<evidence type="ECO:0000256" key="2">
    <source>
        <dbReference type="SAM" id="SignalP"/>
    </source>
</evidence>
<dbReference type="Pfam" id="PF03109">
    <property type="entry name" value="ABC1"/>
    <property type="match status" value="1"/>
</dbReference>
<organism evidence="4">
    <name type="scientific">Chaetoceros debilis</name>
    <dbReference type="NCBI Taxonomy" id="122233"/>
    <lineage>
        <taxon>Eukaryota</taxon>
        <taxon>Sar</taxon>
        <taxon>Stramenopiles</taxon>
        <taxon>Ochrophyta</taxon>
        <taxon>Bacillariophyta</taxon>
        <taxon>Coscinodiscophyceae</taxon>
        <taxon>Chaetocerotophycidae</taxon>
        <taxon>Chaetocerotales</taxon>
        <taxon>Chaetocerotaceae</taxon>
        <taxon>Chaetoceros</taxon>
    </lineage>
</organism>
<keyword evidence="2" id="KW-0732">Signal</keyword>
<feature type="domain" description="Protein kinase" evidence="3">
    <location>
        <begin position="230"/>
        <end position="558"/>
    </location>
</feature>
<gene>
    <name evidence="4" type="ORF">CDEB00056_LOCUS6664</name>
</gene>
<evidence type="ECO:0000259" key="3">
    <source>
        <dbReference type="PROSITE" id="PS50011"/>
    </source>
</evidence>
<dbReference type="Gene3D" id="1.10.510.10">
    <property type="entry name" value="Transferase(Phosphotransferase) domain 1"/>
    <property type="match status" value="1"/>
</dbReference>
<dbReference type="InterPro" id="IPR050154">
    <property type="entry name" value="UbiB_kinase"/>
</dbReference>
<proteinExistence type="inferred from homology"/>
<feature type="chain" id="PRO_5031142485" description="Protein kinase domain-containing protein" evidence="2">
    <location>
        <begin position="20"/>
        <end position="790"/>
    </location>
</feature>
<protein>
    <recommendedName>
        <fullName evidence="3">Protein kinase domain-containing protein</fullName>
    </recommendedName>
</protein>
<dbReference type="InterPro" id="IPR004147">
    <property type="entry name" value="ABC1_dom"/>
</dbReference>
<dbReference type="EMBL" id="HBIO01008704">
    <property type="protein sequence ID" value="CAE0461823.1"/>
    <property type="molecule type" value="Transcribed_RNA"/>
</dbReference>
<comment type="similarity">
    <text evidence="1">Belongs to the protein kinase superfamily. ADCK protein kinase family.</text>
</comment>
<dbReference type="GO" id="GO:0004672">
    <property type="term" value="F:protein kinase activity"/>
    <property type="evidence" value="ECO:0007669"/>
    <property type="project" value="InterPro"/>
</dbReference>
<dbReference type="AlphaFoldDB" id="A0A7S3Q0F4"/>
<dbReference type="PANTHER" id="PTHR10566">
    <property type="entry name" value="CHAPERONE-ACTIVITY OF BC1 COMPLEX CABC1 -RELATED"/>
    <property type="match status" value="1"/>
</dbReference>
<reference evidence="4" key="1">
    <citation type="submission" date="2021-01" db="EMBL/GenBank/DDBJ databases">
        <authorList>
            <person name="Corre E."/>
            <person name="Pelletier E."/>
            <person name="Niang G."/>
            <person name="Scheremetjew M."/>
            <person name="Finn R."/>
            <person name="Kale V."/>
            <person name="Holt S."/>
            <person name="Cochrane G."/>
            <person name="Meng A."/>
            <person name="Brown T."/>
            <person name="Cohen L."/>
        </authorList>
    </citation>
    <scope>NUCLEOTIDE SEQUENCE</scope>
    <source>
        <strain evidence="4">MM31A-1</strain>
    </source>
</reference>
<dbReference type="InterPro" id="IPR011009">
    <property type="entry name" value="Kinase-like_dom_sf"/>
</dbReference>
<dbReference type="GO" id="GO:0005524">
    <property type="term" value="F:ATP binding"/>
    <property type="evidence" value="ECO:0007669"/>
    <property type="project" value="InterPro"/>
</dbReference>
<evidence type="ECO:0000313" key="4">
    <source>
        <dbReference type="EMBL" id="CAE0461823.1"/>
    </source>
</evidence>
<name>A0A7S3Q0F4_9STRA</name>
<sequence>MANWKSTALTLLLLSNASAFAPKYHASLTSNINTNANTNTNTRLYSSVSKTSDMMKEMRAQIAENEDANFMMQALRGTGMNDDDSAAEGVTMRLVEEDIDGGTGLPYEYDAKIIKEYYGKKPWLVVRRIAQVISVGGGFLSSTVFDKILGRDDADTEVKRAGELRDLITSLGPFYIKLGQALSIRPDVLSPRSMVELQKLCDKVPSYDSTIAFATIERELGKTVGDIFSEITEEPVAAASLGQVYKATLRSTGEIVAVKVQRPGVLETVSLDLYLAREIGMFAKNFPALSDRLDAVALLDEFAYRFFQELDYNAECENGIRIKEQMKVLPMVVIPGNFPKYTSRKVHVAEWIDGEKLSSSKAGDVGALVNLGVITYLTQLLEAGFFHADPHPGNMMRTSDGKLAILDFGLMTEVTDNQKYGMIEAIAHLLNRDYSEIGQDFINLDFIPEGTDTRPIVPALTKVFDVALAGGGAKSINFQELAADLAQITFDYPFKIPPYFALVIRAISVLEGIALVGNPNFAIIDEAYPYIARRLMTDDSPRLKAALKYMVYGKEGIFDAERLIDLLQALEKFSAVRNEGDGSAFKVDGVRGSKVVGSAGDFAGSQTVDTSDRDTDVGDGRFRVDMAMNGNGGILDSSQKDDDEKTVREALRFFFSPEGQVFREFMLEEVVTVVDASGRDALLELQKSIPFANAIPVPGFLRALNPELSSEDKQMVEQIRVLIQFLFGDFELSGGGAGGDNNQRLRELAPVAREYAPQLRDFGSLLAVRLSEKTISRGLNWATGNRGQTA</sequence>
<evidence type="ECO:0000256" key="1">
    <source>
        <dbReference type="ARBA" id="ARBA00009670"/>
    </source>
</evidence>
<dbReference type="InterPro" id="IPR000719">
    <property type="entry name" value="Prot_kinase_dom"/>
</dbReference>
<dbReference type="SUPFAM" id="SSF56112">
    <property type="entry name" value="Protein kinase-like (PK-like)"/>
    <property type="match status" value="1"/>
</dbReference>